<dbReference type="Proteomes" id="UP001642487">
    <property type="component" value="Chromosome 8"/>
</dbReference>
<dbReference type="PANTHER" id="PTHR31301:SF204">
    <property type="entry name" value="LOB DOMAIN-CONTAINING PROTEIN"/>
    <property type="match status" value="1"/>
</dbReference>
<dbReference type="PROSITE" id="PS50891">
    <property type="entry name" value="LOB"/>
    <property type="match status" value="1"/>
</dbReference>
<keyword evidence="2" id="KW-0175">Coiled coil</keyword>
<reference evidence="4 5" key="1">
    <citation type="submission" date="2024-03" db="EMBL/GenBank/DDBJ databases">
        <authorList>
            <person name="Gkanogiannis A."/>
            <person name="Becerra Lopez-Lavalle L."/>
        </authorList>
    </citation>
    <scope>NUCLEOTIDE SEQUENCE [LARGE SCALE GENOMIC DNA]</scope>
</reference>
<name>A0ABP0Z922_9ROSI</name>
<evidence type="ECO:0000313" key="5">
    <source>
        <dbReference type="Proteomes" id="UP001642487"/>
    </source>
</evidence>
<feature type="coiled-coil region" evidence="2">
    <location>
        <begin position="93"/>
        <end position="120"/>
    </location>
</feature>
<feature type="domain" description="LOB" evidence="3">
    <location>
        <begin position="13"/>
        <end position="114"/>
    </location>
</feature>
<comment type="similarity">
    <text evidence="1">Belongs to the LOB domain-containing protein family.</text>
</comment>
<evidence type="ECO:0000256" key="2">
    <source>
        <dbReference type="SAM" id="Coils"/>
    </source>
</evidence>
<proteinExistence type="inferred from homology"/>
<organism evidence="4 5">
    <name type="scientific">Citrullus colocynthis</name>
    <name type="common">colocynth</name>
    <dbReference type="NCBI Taxonomy" id="252529"/>
    <lineage>
        <taxon>Eukaryota</taxon>
        <taxon>Viridiplantae</taxon>
        <taxon>Streptophyta</taxon>
        <taxon>Embryophyta</taxon>
        <taxon>Tracheophyta</taxon>
        <taxon>Spermatophyta</taxon>
        <taxon>Magnoliopsida</taxon>
        <taxon>eudicotyledons</taxon>
        <taxon>Gunneridae</taxon>
        <taxon>Pentapetalae</taxon>
        <taxon>rosids</taxon>
        <taxon>fabids</taxon>
        <taxon>Cucurbitales</taxon>
        <taxon>Cucurbitaceae</taxon>
        <taxon>Benincaseae</taxon>
        <taxon>Citrullus</taxon>
    </lineage>
</organism>
<dbReference type="Pfam" id="PF03195">
    <property type="entry name" value="LOB"/>
    <property type="match status" value="1"/>
</dbReference>
<dbReference type="PANTHER" id="PTHR31301">
    <property type="entry name" value="LOB DOMAIN-CONTAINING PROTEIN 4-RELATED"/>
    <property type="match status" value="1"/>
</dbReference>
<evidence type="ECO:0000259" key="3">
    <source>
        <dbReference type="PROSITE" id="PS50891"/>
    </source>
</evidence>
<dbReference type="EMBL" id="OZ021742">
    <property type="protein sequence ID" value="CAK9327112.1"/>
    <property type="molecule type" value="Genomic_DNA"/>
</dbReference>
<accession>A0ABP0Z922</accession>
<protein>
    <recommendedName>
        <fullName evidence="3">LOB domain-containing protein</fullName>
    </recommendedName>
</protein>
<keyword evidence="5" id="KW-1185">Reference proteome</keyword>
<evidence type="ECO:0000313" key="4">
    <source>
        <dbReference type="EMBL" id="CAK9327112.1"/>
    </source>
</evidence>
<evidence type="ECO:0000256" key="1">
    <source>
        <dbReference type="ARBA" id="ARBA00005474"/>
    </source>
</evidence>
<sequence>MEKSEAHTVAVGSPCAACKILRRRCRENCELGPYFPPTEPLKFTIAHRVFGASNIIKLLQNLPKSQRADAVNSMVYEASARIRDPIYGCAGSVFQLQKQINDLQGELAKAQAEVLKMQCQQANLMTLICKELAQMPQPPMYDHQPLNQNYNIASPQSYQSYSYLFEEGNILEPLWT</sequence>
<gene>
    <name evidence="4" type="ORF">CITCOLO1_LOCUS19480</name>
</gene>
<dbReference type="InterPro" id="IPR004883">
    <property type="entry name" value="LOB"/>
</dbReference>